<dbReference type="InterPro" id="IPR014710">
    <property type="entry name" value="RmlC-like_jellyroll"/>
</dbReference>
<keyword evidence="9 15" id="KW-0413">Isomerase</keyword>
<dbReference type="CDD" id="cd07011">
    <property type="entry name" value="cupin_PMI_type_I_N"/>
    <property type="match status" value="1"/>
</dbReference>
<dbReference type="EC" id="5.3.1.8" evidence="5"/>
<dbReference type="PANTHER" id="PTHR10309">
    <property type="entry name" value="MANNOSE-6-PHOSPHATE ISOMERASE"/>
    <property type="match status" value="1"/>
</dbReference>
<feature type="binding site" evidence="12">
    <location>
        <position position="137"/>
    </location>
    <ligand>
        <name>Zn(2+)</name>
        <dbReference type="ChEBI" id="CHEBI:29105"/>
    </ligand>
</feature>
<feature type="domain" description="Phosphomannose isomerase type I helical insertion" evidence="14">
    <location>
        <begin position="191"/>
        <end position="268"/>
    </location>
</feature>
<name>A0A8K0XQ68_9AGAR</name>
<dbReference type="PIRSF" id="PIRSF001480">
    <property type="entry name" value="Mannose-6-phosphate_isomerase"/>
    <property type="match status" value="1"/>
</dbReference>
<protein>
    <recommendedName>
        <fullName evidence="6">Mannose-6-phosphate isomerase</fullName>
        <ecNumber evidence="5">5.3.1.8</ecNumber>
    </recommendedName>
    <alternativeName>
        <fullName evidence="10">Phosphohexomutase</fullName>
    </alternativeName>
    <alternativeName>
        <fullName evidence="11">Phosphomannose isomerase</fullName>
    </alternativeName>
</protein>
<dbReference type="GO" id="GO:0005975">
    <property type="term" value="P:carbohydrate metabolic process"/>
    <property type="evidence" value="ECO:0007669"/>
    <property type="project" value="InterPro"/>
</dbReference>
<evidence type="ECO:0000256" key="3">
    <source>
        <dbReference type="ARBA" id="ARBA00004666"/>
    </source>
</evidence>
<evidence type="ECO:0000256" key="10">
    <source>
        <dbReference type="ARBA" id="ARBA00029741"/>
    </source>
</evidence>
<evidence type="ECO:0000259" key="14">
    <source>
        <dbReference type="Pfam" id="PF20512"/>
    </source>
</evidence>
<dbReference type="Pfam" id="PF20512">
    <property type="entry name" value="PMI_typeI_hel"/>
    <property type="match status" value="1"/>
</dbReference>
<feature type="binding site" evidence="12">
    <location>
        <position position="112"/>
    </location>
    <ligand>
        <name>Zn(2+)</name>
        <dbReference type="ChEBI" id="CHEBI:29105"/>
    </ligand>
</feature>
<dbReference type="UniPathway" id="UPA00126">
    <property type="reaction ID" value="UER00423"/>
</dbReference>
<proteinExistence type="inferred from homology"/>
<feature type="binding site" evidence="12">
    <location>
        <position position="110"/>
    </location>
    <ligand>
        <name>Zn(2+)</name>
        <dbReference type="ChEBI" id="CHEBI:29105"/>
    </ligand>
</feature>
<comment type="catalytic activity">
    <reaction evidence="1">
        <text>D-mannose 6-phosphate = D-fructose 6-phosphate</text>
        <dbReference type="Rhea" id="RHEA:12356"/>
        <dbReference type="ChEBI" id="CHEBI:58735"/>
        <dbReference type="ChEBI" id="CHEBI:61527"/>
        <dbReference type="EC" id="5.3.1.8"/>
    </reaction>
</comment>
<evidence type="ECO:0000256" key="7">
    <source>
        <dbReference type="ARBA" id="ARBA00022723"/>
    </source>
</evidence>
<dbReference type="GO" id="GO:0005829">
    <property type="term" value="C:cytosol"/>
    <property type="evidence" value="ECO:0007669"/>
    <property type="project" value="TreeGrafter"/>
</dbReference>
<gene>
    <name evidence="15" type="ORF">BXZ70DRAFT_972784</name>
</gene>
<evidence type="ECO:0000256" key="12">
    <source>
        <dbReference type="PIRSR" id="PIRSR001480-2"/>
    </source>
</evidence>
<dbReference type="AlphaFoldDB" id="A0A8K0XQ68"/>
<keyword evidence="8 12" id="KW-0862">Zinc</keyword>
<dbReference type="GO" id="GO:0008270">
    <property type="term" value="F:zinc ion binding"/>
    <property type="evidence" value="ECO:0007669"/>
    <property type="project" value="InterPro"/>
</dbReference>
<dbReference type="OrthoDB" id="6605218at2759"/>
<dbReference type="InterPro" id="IPR016305">
    <property type="entry name" value="Mannose-6-P_Isomerase"/>
</dbReference>
<feature type="binding site" evidence="12">
    <location>
        <position position="289"/>
    </location>
    <ligand>
        <name>Zn(2+)</name>
        <dbReference type="ChEBI" id="CHEBI:29105"/>
    </ligand>
</feature>
<dbReference type="Proteomes" id="UP000813824">
    <property type="component" value="Unassembled WGS sequence"/>
</dbReference>
<evidence type="ECO:0000256" key="5">
    <source>
        <dbReference type="ARBA" id="ARBA00011956"/>
    </source>
</evidence>
<evidence type="ECO:0000256" key="11">
    <source>
        <dbReference type="ARBA" id="ARBA00030762"/>
    </source>
</evidence>
<comment type="cofactor">
    <cofactor evidence="12">
        <name>Zn(2+)</name>
        <dbReference type="ChEBI" id="CHEBI:29105"/>
    </cofactor>
    <text evidence="12">Binds 1 zinc ion per subunit.</text>
</comment>
<dbReference type="GO" id="GO:0004476">
    <property type="term" value="F:mannose-6-phosphate isomerase activity"/>
    <property type="evidence" value="ECO:0007669"/>
    <property type="project" value="UniProtKB-EC"/>
</dbReference>
<evidence type="ECO:0000259" key="13">
    <source>
        <dbReference type="Pfam" id="PF20511"/>
    </source>
</evidence>
<evidence type="ECO:0000313" key="15">
    <source>
        <dbReference type="EMBL" id="KAH8100719.1"/>
    </source>
</evidence>
<evidence type="ECO:0000256" key="2">
    <source>
        <dbReference type="ARBA" id="ARBA00002564"/>
    </source>
</evidence>
<dbReference type="InterPro" id="IPR046457">
    <property type="entry name" value="PMI_typeI_cat"/>
</dbReference>
<dbReference type="GO" id="GO:0009298">
    <property type="term" value="P:GDP-mannose biosynthetic process"/>
    <property type="evidence" value="ECO:0007669"/>
    <property type="project" value="UniProtKB-UniPathway"/>
</dbReference>
<dbReference type="SUPFAM" id="SSF51182">
    <property type="entry name" value="RmlC-like cupins"/>
    <property type="match status" value="1"/>
</dbReference>
<dbReference type="InterPro" id="IPR011051">
    <property type="entry name" value="RmlC_Cupin_sf"/>
</dbReference>
<evidence type="ECO:0000256" key="6">
    <source>
        <dbReference type="ARBA" id="ARBA00018236"/>
    </source>
</evidence>
<comment type="similarity">
    <text evidence="4">Belongs to the mannose-6-phosphate isomerase type 1 family.</text>
</comment>
<dbReference type="PANTHER" id="PTHR10309:SF0">
    <property type="entry name" value="MANNOSE-6-PHOSPHATE ISOMERASE"/>
    <property type="match status" value="1"/>
</dbReference>
<dbReference type="InterPro" id="IPR001250">
    <property type="entry name" value="Man6P_Isoase-1"/>
</dbReference>
<comment type="caution">
    <text evidence="15">The sequence shown here is derived from an EMBL/GenBank/DDBJ whole genome shotgun (WGS) entry which is preliminary data.</text>
</comment>
<dbReference type="PRINTS" id="PR00714">
    <property type="entry name" value="MAN6PISMRASE"/>
</dbReference>
<evidence type="ECO:0000256" key="1">
    <source>
        <dbReference type="ARBA" id="ARBA00000757"/>
    </source>
</evidence>
<sequence length="442" mass="48072">MSDLFRLKAALQLYDWGKRGHHSLVAQLAQNAIGHPFSVDDKSSYAEVWMGTHANGAAHTFHFPYQPLLKTISSDPTYYLGSSILKKWPSTTHLPYLFKVLSVAKALPLQAHPDKALAKSLNAEDSSEFVDANHKPEIAIAIGEPLTSDGGWGDEVAFTGFAGFRPLEEIQQFIQNIPELARAIGDKQATTQFLEKPSKDTLKAVFGALLSRGVADQAAVSEQIRALVDGIQSGGTTSRKYLDEEMVKVLIKLDGQYPGNVGVLVASFFMNFVKLMRGEAVYIGADEIHAYLEGDIIECMAVSDNVLNAAFTAAAQARDQVPTFLSMLTYTSRPTANWSLPHTPYKYSQNKLTRVYAPPLEEFVVLGTYLSEEQGVEVLGAIGGPTVGIILKGRVKVALDVAGSEPLELERGGVFYAVPHRQVTLQLLDGKGGEVWCAASMV</sequence>
<evidence type="ECO:0000313" key="16">
    <source>
        <dbReference type="Proteomes" id="UP000813824"/>
    </source>
</evidence>
<evidence type="ECO:0000256" key="4">
    <source>
        <dbReference type="ARBA" id="ARBA00010772"/>
    </source>
</evidence>
<dbReference type="EMBL" id="JAEVFJ010000015">
    <property type="protein sequence ID" value="KAH8100719.1"/>
    <property type="molecule type" value="Genomic_DNA"/>
</dbReference>
<feature type="domain" description="Phosphomannose isomerase type I catalytic" evidence="13">
    <location>
        <begin position="4"/>
        <end position="144"/>
    </location>
</feature>
<dbReference type="Pfam" id="PF20511">
    <property type="entry name" value="PMI_typeI_cat"/>
    <property type="match status" value="1"/>
</dbReference>
<keyword evidence="7 12" id="KW-0479">Metal-binding</keyword>
<dbReference type="Gene3D" id="1.10.441.10">
    <property type="entry name" value="Phosphomannose Isomerase, domain 2"/>
    <property type="match status" value="1"/>
</dbReference>
<dbReference type="InterPro" id="IPR046458">
    <property type="entry name" value="PMI_typeI_hel"/>
</dbReference>
<evidence type="ECO:0000256" key="8">
    <source>
        <dbReference type="ARBA" id="ARBA00022833"/>
    </source>
</evidence>
<evidence type="ECO:0000256" key="9">
    <source>
        <dbReference type="ARBA" id="ARBA00023235"/>
    </source>
</evidence>
<accession>A0A8K0XQ68</accession>
<organism evidence="15 16">
    <name type="scientific">Cristinia sonorae</name>
    <dbReference type="NCBI Taxonomy" id="1940300"/>
    <lineage>
        <taxon>Eukaryota</taxon>
        <taxon>Fungi</taxon>
        <taxon>Dikarya</taxon>
        <taxon>Basidiomycota</taxon>
        <taxon>Agaricomycotina</taxon>
        <taxon>Agaricomycetes</taxon>
        <taxon>Agaricomycetidae</taxon>
        <taxon>Agaricales</taxon>
        <taxon>Pleurotineae</taxon>
        <taxon>Stephanosporaceae</taxon>
        <taxon>Cristinia</taxon>
    </lineage>
</organism>
<dbReference type="NCBIfam" id="TIGR00218">
    <property type="entry name" value="manA"/>
    <property type="match status" value="1"/>
</dbReference>
<comment type="pathway">
    <text evidence="3">Nucleotide-sugar biosynthesis; GDP-alpha-D-mannose biosynthesis; alpha-D-mannose 1-phosphate from D-fructose 6-phosphate: step 1/2.</text>
</comment>
<keyword evidence="16" id="KW-1185">Reference proteome</keyword>
<reference evidence="15" key="1">
    <citation type="journal article" date="2021" name="New Phytol.">
        <title>Evolutionary innovations through gain and loss of genes in the ectomycorrhizal Boletales.</title>
        <authorList>
            <person name="Wu G."/>
            <person name="Miyauchi S."/>
            <person name="Morin E."/>
            <person name="Kuo A."/>
            <person name="Drula E."/>
            <person name="Varga T."/>
            <person name="Kohler A."/>
            <person name="Feng B."/>
            <person name="Cao Y."/>
            <person name="Lipzen A."/>
            <person name="Daum C."/>
            <person name="Hundley H."/>
            <person name="Pangilinan J."/>
            <person name="Johnson J."/>
            <person name="Barry K."/>
            <person name="LaButti K."/>
            <person name="Ng V."/>
            <person name="Ahrendt S."/>
            <person name="Min B."/>
            <person name="Choi I.G."/>
            <person name="Park H."/>
            <person name="Plett J.M."/>
            <person name="Magnuson J."/>
            <person name="Spatafora J.W."/>
            <person name="Nagy L.G."/>
            <person name="Henrissat B."/>
            <person name="Grigoriev I.V."/>
            <person name="Yang Z.L."/>
            <person name="Xu J."/>
            <person name="Martin F.M."/>
        </authorList>
    </citation>
    <scope>NUCLEOTIDE SEQUENCE</scope>
    <source>
        <strain evidence="15">KKN 215</strain>
    </source>
</reference>
<comment type="function">
    <text evidence="2">Involved in the synthesis of the GDP-mannose and dolichol-phosphate-mannose required for a number of critical mannosyl transfer reactions.</text>
</comment>
<dbReference type="Gene3D" id="2.60.120.10">
    <property type="entry name" value="Jelly Rolls"/>
    <property type="match status" value="2"/>
</dbReference>